<organism evidence="1 2">
    <name type="scientific">Gaetbulibacter aquiaggeris</name>
    <dbReference type="NCBI Taxonomy" id="1735373"/>
    <lineage>
        <taxon>Bacteria</taxon>
        <taxon>Pseudomonadati</taxon>
        <taxon>Bacteroidota</taxon>
        <taxon>Flavobacteriia</taxon>
        <taxon>Flavobacteriales</taxon>
        <taxon>Flavobacteriaceae</taxon>
        <taxon>Gaetbulibacter</taxon>
    </lineage>
</organism>
<reference evidence="1 2" key="1">
    <citation type="submission" date="2024-02" db="EMBL/GenBank/DDBJ databases">
        <title>A Gaetbulibacter species isolated from tidal flats and genomic insights of their niches.</title>
        <authorList>
            <person name="Ye Y."/>
        </authorList>
    </citation>
    <scope>NUCLEOTIDE SEQUENCE [LARGE SCALE GENOMIC DNA]</scope>
    <source>
        <strain evidence="1 2">KEM-8</strain>
    </source>
</reference>
<dbReference type="PANTHER" id="PTHR11220:SF58">
    <property type="entry name" value="SOUL HEME-BINDING FAMILY PROTEIN"/>
    <property type="match status" value="1"/>
</dbReference>
<accession>A0ABW7MT36</accession>
<keyword evidence="2" id="KW-1185">Reference proteome</keyword>
<dbReference type="PANTHER" id="PTHR11220">
    <property type="entry name" value="HEME-BINDING PROTEIN-RELATED"/>
    <property type="match status" value="1"/>
</dbReference>
<name>A0ABW7MT36_9FLAO</name>
<dbReference type="InterPro" id="IPR006917">
    <property type="entry name" value="SOUL_heme-bd"/>
</dbReference>
<comment type="caution">
    <text evidence="1">The sequence shown here is derived from an EMBL/GenBank/DDBJ whole genome shotgun (WGS) entry which is preliminary data.</text>
</comment>
<evidence type="ECO:0000313" key="2">
    <source>
        <dbReference type="Proteomes" id="UP001610104"/>
    </source>
</evidence>
<proteinExistence type="predicted"/>
<dbReference type="InterPro" id="IPR011256">
    <property type="entry name" value="Reg_factor_effector_dom_sf"/>
</dbReference>
<dbReference type="Pfam" id="PF04832">
    <property type="entry name" value="SOUL"/>
    <property type="match status" value="1"/>
</dbReference>
<evidence type="ECO:0000313" key="1">
    <source>
        <dbReference type="EMBL" id="MFH6770021.1"/>
    </source>
</evidence>
<dbReference type="Gene3D" id="3.20.80.10">
    <property type="entry name" value="Regulatory factor, effector binding domain"/>
    <property type="match status" value="1"/>
</dbReference>
<protein>
    <submittedName>
        <fullName evidence="1">Heme-binding protein</fullName>
    </submittedName>
</protein>
<gene>
    <name evidence="1" type="ORF">V8G56_14810</name>
</gene>
<dbReference type="RefSeq" id="WP_395439239.1">
    <property type="nucleotide sequence ID" value="NZ_JBAWKC010000005.1"/>
</dbReference>
<dbReference type="SUPFAM" id="SSF55136">
    <property type="entry name" value="Probable bacterial effector-binding domain"/>
    <property type="match status" value="1"/>
</dbReference>
<sequence>MKTLFILIGVILIAFIIVQLFAISGQRNIETYPYAVNKKHDAFEIRSYEARLFTSVQLTGNKYKDASSKGFSILAGYIFGGNEKNEKIAMTSPVAMSLEDSMTMMFMVPKKFKKETLPQPNQSQIKFREEPAKIVAAITFGGWANDEKIEKYKQKLKSALDTEGITYKNRFYFLGYNPPFEFFNRKNEIIVELESETLEVK</sequence>
<dbReference type="Proteomes" id="UP001610104">
    <property type="component" value="Unassembled WGS sequence"/>
</dbReference>
<dbReference type="EMBL" id="JBAWKC010000005">
    <property type="protein sequence ID" value="MFH6770021.1"/>
    <property type="molecule type" value="Genomic_DNA"/>
</dbReference>